<dbReference type="OrthoDB" id="2841294at2759"/>
<evidence type="ECO:0000256" key="1">
    <source>
        <dbReference type="SAM" id="SignalP"/>
    </source>
</evidence>
<name>A0A0C3NTN3_PISTI</name>
<proteinExistence type="predicted"/>
<dbReference type="HOGENOM" id="CLU_137500_0_1_1"/>
<keyword evidence="3" id="KW-1185">Reference proteome</keyword>
<gene>
    <name evidence="2" type="ORF">M404DRAFT_31122</name>
</gene>
<organism evidence="2 3">
    <name type="scientific">Pisolithus tinctorius Marx 270</name>
    <dbReference type="NCBI Taxonomy" id="870435"/>
    <lineage>
        <taxon>Eukaryota</taxon>
        <taxon>Fungi</taxon>
        <taxon>Dikarya</taxon>
        <taxon>Basidiomycota</taxon>
        <taxon>Agaricomycotina</taxon>
        <taxon>Agaricomycetes</taxon>
        <taxon>Agaricomycetidae</taxon>
        <taxon>Boletales</taxon>
        <taxon>Sclerodermatineae</taxon>
        <taxon>Pisolithaceae</taxon>
        <taxon>Pisolithus</taxon>
    </lineage>
</organism>
<keyword evidence="1" id="KW-0732">Signal</keyword>
<dbReference type="AlphaFoldDB" id="A0A0C3NTN3"/>
<dbReference type="InterPro" id="IPR045469">
    <property type="entry name" value="Nis1"/>
</dbReference>
<sequence length="134" mass="14089">MHFVKTLLYLATLLGFVMAQTMQFLSPAAGATLAPGQNFTIELKVADSLTNFDIGAVVIGLQSCSSTCAPPSEVMGTILYQGSFPSGQMTANFSVMVPSSFSSGTALIGAINLYMVGLALQPSFQFFNETVTIS</sequence>
<evidence type="ECO:0000313" key="3">
    <source>
        <dbReference type="Proteomes" id="UP000054217"/>
    </source>
</evidence>
<accession>A0A0C3NTN3</accession>
<feature type="signal peptide" evidence="1">
    <location>
        <begin position="1"/>
        <end position="19"/>
    </location>
</feature>
<reference evidence="2 3" key="1">
    <citation type="submission" date="2014-04" db="EMBL/GenBank/DDBJ databases">
        <authorList>
            <consortium name="DOE Joint Genome Institute"/>
            <person name="Kuo A."/>
            <person name="Kohler A."/>
            <person name="Costa M.D."/>
            <person name="Nagy L.G."/>
            <person name="Floudas D."/>
            <person name="Copeland A."/>
            <person name="Barry K.W."/>
            <person name="Cichocki N."/>
            <person name="Veneault-Fourrey C."/>
            <person name="LaButti K."/>
            <person name="Lindquist E.A."/>
            <person name="Lipzen A."/>
            <person name="Lundell T."/>
            <person name="Morin E."/>
            <person name="Murat C."/>
            <person name="Sun H."/>
            <person name="Tunlid A."/>
            <person name="Henrissat B."/>
            <person name="Grigoriev I.V."/>
            <person name="Hibbett D.S."/>
            <person name="Martin F."/>
            <person name="Nordberg H.P."/>
            <person name="Cantor M.N."/>
            <person name="Hua S.X."/>
        </authorList>
    </citation>
    <scope>NUCLEOTIDE SEQUENCE [LARGE SCALE GENOMIC DNA]</scope>
    <source>
        <strain evidence="2 3">Marx 270</strain>
    </source>
</reference>
<dbReference type="Proteomes" id="UP000054217">
    <property type="component" value="Unassembled WGS sequence"/>
</dbReference>
<evidence type="ECO:0000313" key="2">
    <source>
        <dbReference type="EMBL" id="KIN98800.1"/>
    </source>
</evidence>
<feature type="chain" id="PRO_5002167769" evidence="1">
    <location>
        <begin position="20"/>
        <end position="134"/>
    </location>
</feature>
<protein>
    <submittedName>
        <fullName evidence="2">Uncharacterized protein</fullName>
    </submittedName>
</protein>
<dbReference type="Pfam" id="PF19271">
    <property type="entry name" value="Nis1"/>
    <property type="match status" value="1"/>
</dbReference>
<dbReference type="EMBL" id="KN832012">
    <property type="protein sequence ID" value="KIN98800.1"/>
    <property type="molecule type" value="Genomic_DNA"/>
</dbReference>
<dbReference type="InParanoid" id="A0A0C3NTN3"/>
<reference evidence="3" key="2">
    <citation type="submission" date="2015-01" db="EMBL/GenBank/DDBJ databases">
        <title>Evolutionary Origins and Diversification of the Mycorrhizal Mutualists.</title>
        <authorList>
            <consortium name="DOE Joint Genome Institute"/>
            <consortium name="Mycorrhizal Genomics Consortium"/>
            <person name="Kohler A."/>
            <person name="Kuo A."/>
            <person name="Nagy L.G."/>
            <person name="Floudas D."/>
            <person name="Copeland A."/>
            <person name="Barry K.W."/>
            <person name="Cichocki N."/>
            <person name="Veneault-Fourrey C."/>
            <person name="LaButti K."/>
            <person name="Lindquist E.A."/>
            <person name="Lipzen A."/>
            <person name="Lundell T."/>
            <person name="Morin E."/>
            <person name="Murat C."/>
            <person name="Riley R."/>
            <person name="Ohm R."/>
            <person name="Sun H."/>
            <person name="Tunlid A."/>
            <person name="Henrissat B."/>
            <person name="Grigoriev I.V."/>
            <person name="Hibbett D.S."/>
            <person name="Martin F."/>
        </authorList>
    </citation>
    <scope>NUCLEOTIDE SEQUENCE [LARGE SCALE GENOMIC DNA]</scope>
    <source>
        <strain evidence="3">Marx 270</strain>
    </source>
</reference>